<evidence type="ECO:0000313" key="2">
    <source>
        <dbReference type="EMBL" id="QXX79350.1"/>
    </source>
</evidence>
<keyword evidence="3" id="KW-1185">Reference proteome</keyword>
<dbReference type="EMBL" id="CP049362">
    <property type="protein sequence ID" value="QXX79350.1"/>
    <property type="molecule type" value="Genomic_DNA"/>
</dbReference>
<name>A0ABX8STN8_9BURK</name>
<feature type="chain" id="PRO_5047546288" evidence="1">
    <location>
        <begin position="23"/>
        <end position="206"/>
    </location>
</feature>
<dbReference type="RefSeq" id="WP_219234880.1">
    <property type="nucleotide sequence ID" value="NZ_CP049362.1"/>
</dbReference>
<keyword evidence="1" id="KW-0732">Signal</keyword>
<gene>
    <name evidence="2" type="ORF">FE795_10180</name>
</gene>
<dbReference type="Proteomes" id="UP000826050">
    <property type="component" value="Chromosome"/>
</dbReference>
<organism evidence="2 3">
    <name type="scientific">Alcaligenes ammonioxydans</name>
    <dbReference type="NCBI Taxonomy" id="2582914"/>
    <lineage>
        <taxon>Bacteria</taxon>
        <taxon>Pseudomonadati</taxon>
        <taxon>Pseudomonadota</taxon>
        <taxon>Betaproteobacteria</taxon>
        <taxon>Burkholderiales</taxon>
        <taxon>Alcaligenaceae</taxon>
        <taxon>Alcaligenes</taxon>
    </lineage>
</organism>
<evidence type="ECO:0000256" key="1">
    <source>
        <dbReference type="SAM" id="SignalP"/>
    </source>
</evidence>
<feature type="signal peptide" evidence="1">
    <location>
        <begin position="1"/>
        <end position="22"/>
    </location>
</feature>
<accession>A0ABX8STN8</accession>
<evidence type="ECO:0000313" key="3">
    <source>
        <dbReference type="Proteomes" id="UP000826050"/>
    </source>
</evidence>
<proteinExistence type="predicted"/>
<protein>
    <submittedName>
        <fullName evidence="2">Uncharacterized protein</fullName>
    </submittedName>
</protein>
<sequence length="206" mass="22987">MRRVYALFLLLLWTLSPLPVKTQTVSGPVPDARIHWDQGQITQTALGPIQSWGLTADLEAHVLSDSLEPFCGSHYGAIRLQAQWVILRARDGRNCVLWVDDIAAPTLSGLLSVSEPAQTVVPSYIQAVAPVAGTVLWQHEQPGEAQSWLLLAEPGWQAELRRNKWGAETDGRYWRRGPAELDVMELEHEQQAYLLVICRACEKEAS</sequence>
<reference evidence="2 3" key="1">
    <citation type="submission" date="2020-02" db="EMBL/GenBank/DDBJ databases">
        <title>Partial ammonium oxidation to N2 by heterotrophic bacteria.</title>
        <authorList>
            <person name="Wu M."/>
        </authorList>
    </citation>
    <scope>NUCLEOTIDE SEQUENCE [LARGE SCALE GENOMIC DNA]</scope>
    <source>
        <strain evidence="2 3">HO-1</strain>
    </source>
</reference>